<evidence type="ECO:0000313" key="2">
    <source>
        <dbReference type="EMBL" id="JAD17978.1"/>
    </source>
</evidence>
<organism evidence="2">
    <name type="scientific">Arundo donax</name>
    <name type="common">Giant reed</name>
    <name type="synonym">Donax arundinaceus</name>
    <dbReference type="NCBI Taxonomy" id="35708"/>
    <lineage>
        <taxon>Eukaryota</taxon>
        <taxon>Viridiplantae</taxon>
        <taxon>Streptophyta</taxon>
        <taxon>Embryophyta</taxon>
        <taxon>Tracheophyta</taxon>
        <taxon>Spermatophyta</taxon>
        <taxon>Magnoliopsida</taxon>
        <taxon>Liliopsida</taxon>
        <taxon>Poales</taxon>
        <taxon>Poaceae</taxon>
        <taxon>PACMAD clade</taxon>
        <taxon>Arundinoideae</taxon>
        <taxon>Arundineae</taxon>
        <taxon>Arundo</taxon>
    </lineage>
</organism>
<accession>A0A0A8XYY6</accession>
<sequence length="64" mass="7299">MMQGLLSKSKNALKLQSSLVMSSQLHFVQQTRKPWMTQMDLQQQSQNDSGPRTDSTSPMKCQEI</sequence>
<name>A0A0A8XYY6_ARUDO</name>
<proteinExistence type="predicted"/>
<protein>
    <submittedName>
        <fullName evidence="2">Uncharacterized protein</fullName>
    </submittedName>
</protein>
<evidence type="ECO:0000256" key="1">
    <source>
        <dbReference type="SAM" id="MobiDB-lite"/>
    </source>
</evidence>
<dbReference type="EMBL" id="GBRH01279917">
    <property type="protein sequence ID" value="JAD17978.1"/>
    <property type="molecule type" value="Transcribed_RNA"/>
</dbReference>
<feature type="compositionally biased region" description="Polar residues" evidence="1">
    <location>
        <begin position="39"/>
        <end position="64"/>
    </location>
</feature>
<feature type="region of interest" description="Disordered" evidence="1">
    <location>
        <begin position="36"/>
        <end position="64"/>
    </location>
</feature>
<reference evidence="2" key="2">
    <citation type="journal article" date="2015" name="Data Brief">
        <title>Shoot transcriptome of the giant reed, Arundo donax.</title>
        <authorList>
            <person name="Barrero R.A."/>
            <person name="Guerrero F.D."/>
            <person name="Moolhuijzen P."/>
            <person name="Goolsby J.A."/>
            <person name="Tidwell J."/>
            <person name="Bellgard S.E."/>
            <person name="Bellgard M.I."/>
        </authorList>
    </citation>
    <scope>NUCLEOTIDE SEQUENCE</scope>
    <source>
        <tissue evidence="2">Shoot tissue taken approximately 20 cm above the soil surface</tissue>
    </source>
</reference>
<dbReference type="AlphaFoldDB" id="A0A0A8XYY6"/>
<reference evidence="2" key="1">
    <citation type="submission" date="2014-09" db="EMBL/GenBank/DDBJ databases">
        <authorList>
            <person name="Magalhaes I.L.F."/>
            <person name="Oliveira U."/>
            <person name="Santos F.R."/>
            <person name="Vidigal T.H.D.A."/>
            <person name="Brescovit A.D."/>
            <person name="Santos A.J."/>
        </authorList>
    </citation>
    <scope>NUCLEOTIDE SEQUENCE</scope>
    <source>
        <tissue evidence="2">Shoot tissue taken approximately 20 cm above the soil surface</tissue>
    </source>
</reference>